<dbReference type="InterPro" id="IPR011711">
    <property type="entry name" value="GntR_C"/>
</dbReference>
<evidence type="ECO:0000313" key="5">
    <source>
        <dbReference type="EMBL" id="MDQ0203834.1"/>
    </source>
</evidence>
<dbReference type="GO" id="GO:0003677">
    <property type="term" value="F:DNA binding"/>
    <property type="evidence" value="ECO:0007669"/>
    <property type="project" value="UniProtKB-KW"/>
</dbReference>
<dbReference type="InterPro" id="IPR000524">
    <property type="entry name" value="Tscrpt_reg_HTH_GntR"/>
</dbReference>
<dbReference type="SMART" id="SM00345">
    <property type="entry name" value="HTH_GNTR"/>
    <property type="match status" value="1"/>
</dbReference>
<protein>
    <submittedName>
        <fullName evidence="5">DNA-binding GntR family transcriptional regulator</fullName>
    </submittedName>
</protein>
<comment type="caution">
    <text evidence="5">The sequence shown here is derived from an EMBL/GenBank/DDBJ whole genome shotgun (WGS) entry which is preliminary data.</text>
</comment>
<evidence type="ECO:0000256" key="1">
    <source>
        <dbReference type="ARBA" id="ARBA00023015"/>
    </source>
</evidence>
<dbReference type="PANTHER" id="PTHR43537">
    <property type="entry name" value="TRANSCRIPTIONAL REGULATOR, GNTR FAMILY"/>
    <property type="match status" value="1"/>
</dbReference>
<keyword evidence="3" id="KW-0804">Transcription</keyword>
<dbReference type="RefSeq" id="WP_196604706.1">
    <property type="nucleotide sequence ID" value="NZ_CP116940.1"/>
</dbReference>
<dbReference type="InterPro" id="IPR036388">
    <property type="entry name" value="WH-like_DNA-bd_sf"/>
</dbReference>
<name>A0ABT9Y9P7_9FIRM</name>
<dbReference type="EMBL" id="JAUSUE010000009">
    <property type="protein sequence ID" value="MDQ0203834.1"/>
    <property type="molecule type" value="Genomic_DNA"/>
</dbReference>
<accession>A0ABT9Y9P7</accession>
<feature type="domain" description="HTH gntR-type" evidence="4">
    <location>
        <begin position="12"/>
        <end position="79"/>
    </location>
</feature>
<keyword evidence="2 5" id="KW-0238">DNA-binding</keyword>
<dbReference type="SMART" id="SM00895">
    <property type="entry name" value="FCD"/>
    <property type="match status" value="1"/>
</dbReference>
<dbReference type="SUPFAM" id="SSF48008">
    <property type="entry name" value="GntR ligand-binding domain-like"/>
    <property type="match status" value="1"/>
</dbReference>
<reference evidence="5 6" key="1">
    <citation type="submission" date="2023-07" db="EMBL/GenBank/DDBJ databases">
        <title>Genomic Encyclopedia of Type Strains, Phase IV (KMG-IV): sequencing the most valuable type-strain genomes for metagenomic binning, comparative biology and taxonomic classification.</title>
        <authorList>
            <person name="Goeker M."/>
        </authorList>
    </citation>
    <scope>NUCLEOTIDE SEQUENCE [LARGE SCALE GENOMIC DNA]</scope>
    <source>
        <strain evidence="5 6">DSM 16980</strain>
    </source>
</reference>
<gene>
    <name evidence="5" type="ORF">J2S01_001553</name>
</gene>
<keyword evidence="6" id="KW-1185">Reference proteome</keyword>
<evidence type="ECO:0000259" key="4">
    <source>
        <dbReference type="PROSITE" id="PS50949"/>
    </source>
</evidence>
<dbReference type="SUPFAM" id="SSF46785">
    <property type="entry name" value="Winged helix' DNA-binding domain"/>
    <property type="match status" value="1"/>
</dbReference>
<dbReference type="PROSITE" id="PS50949">
    <property type="entry name" value="HTH_GNTR"/>
    <property type="match status" value="1"/>
</dbReference>
<dbReference type="Pfam" id="PF00392">
    <property type="entry name" value="GntR"/>
    <property type="match status" value="1"/>
</dbReference>
<evidence type="ECO:0000313" key="6">
    <source>
        <dbReference type="Proteomes" id="UP001239167"/>
    </source>
</evidence>
<dbReference type="Gene3D" id="1.20.120.530">
    <property type="entry name" value="GntR ligand-binding domain-like"/>
    <property type="match status" value="1"/>
</dbReference>
<dbReference type="CDD" id="cd07377">
    <property type="entry name" value="WHTH_GntR"/>
    <property type="match status" value="1"/>
</dbReference>
<dbReference type="InterPro" id="IPR008920">
    <property type="entry name" value="TF_FadR/GntR_C"/>
</dbReference>
<evidence type="ECO:0000256" key="2">
    <source>
        <dbReference type="ARBA" id="ARBA00023125"/>
    </source>
</evidence>
<dbReference type="Gene3D" id="1.10.10.10">
    <property type="entry name" value="Winged helix-like DNA-binding domain superfamily/Winged helix DNA-binding domain"/>
    <property type="match status" value="1"/>
</dbReference>
<evidence type="ECO:0000256" key="3">
    <source>
        <dbReference type="ARBA" id="ARBA00023163"/>
    </source>
</evidence>
<dbReference type="PANTHER" id="PTHR43537:SF41">
    <property type="entry name" value="TRANSCRIPTIONAL REGULATORY PROTEIN"/>
    <property type="match status" value="1"/>
</dbReference>
<sequence length="223" mass="25882">MEKLNMTNLERMTIPEKISNDLRRQILVGKLKGGDQLKQDALAQAFNVSVSAFREGLKILEGEGLVRFMPNRGAMVTELSSEAALEIYQIRIFLEMGALELAIPQMDKYVINKAAEYLEAEKDCTDPAYYNEINSLFHECLYESAQNDRLLDMIRVLHNNVARYLILYLGEMNYREFSHGEHEALLKACEEKNTAKAKRILKKHMMSAWKQFDRYIKRHQTTQ</sequence>
<keyword evidence="1" id="KW-0805">Transcription regulation</keyword>
<proteinExistence type="predicted"/>
<dbReference type="Proteomes" id="UP001239167">
    <property type="component" value="Unassembled WGS sequence"/>
</dbReference>
<organism evidence="5 6">
    <name type="scientific">Pectinatus haikarae</name>
    <dbReference type="NCBI Taxonomy" id="349096"/>
    <lineage>
        <taxon>Bacteria</taxon>
        <taxon>Bacillati</taxon>
        <taxon>Bacillota</taxon>
        <taxon>Negativicutes</taxon>
        <taxon>Selenomonadales</taxon>
        <taxon>Selenomonadaceae</taxon>
        <taxon>Pectinatus</taxon>
    </lineage>
</organism>
<dbReference type="InterPro" id="IPR036390">
    <property type="entry name" value="WH_DNA-bd_sf"/>
</dbReference>
<dbReference type="Pfam" id="PF07729">
    <property type="entry name" value="FCD"/>
    <property type="match status" value="1"/>
</dbReference>